<dbReference type="RefSeq" id="WP_013388897.1">
    <property type="nucleotide sequence ID" value="NC_014633.1"/>
</dbReference>
<dbReference type="SUPFAM" id="SSF52242">
    <property type="entry name" value="Cobalamin (vitamin B12)-binding domain"/>
    <property type="match status" value="1"/>
</dbReference>
<dbReference type="HOGENOM" id="CLU_064060_0_0_0"/>
<keyword evidence="2" id="KW-0170">Cobalt</keyword>
<name>E3HDQ2_ILYPC</name>
<dbReference type="Pfam" id="PF02607">
    <property type="entry name" value="B12-binding_2"/>
    <property type="match status" value="1"/>
</dbReference>
<keyword evidence="1" id="KW-0479">Metal-binding</keyword>
<dbReference type="PANTHER" id="PTHR45833">
    <property type="entry name" value="METHIONINE SYNTHASE"/>
    <property type="match status" value="1"/>
</dbReference>
<dbReference type="Gene3D" id="1.10.1240.10">
    <property type="entry name" value="Methionine synthase domain"/>
    <property type="match status" value="1"/>
</dbReference>
<evidence type="ECO:0000259" key="3">
    <source>
        <dbReference type="PROSITE" id="PS51332"/>
    </source>
</evidence>
<dbReference type="Proteomes" id="UP000006875">
    <property type="component" value="Plasmid pILYOP01"/>
</dbReference>
<feature type="domain" description="B12-binding" evidence="3">
    <location>
        <begin position="241"/>
        <end position="373"/>
    </location>
</feature>
<proteinExistence type="predicted"/>
<dbReference type="GO" id="GO:0046653">
    <property type="term" value="P:tetrahydrofolate metabolic process"/>
    <property type="evidence" value="ECO:0007669"/>
    <property type="project" value="TreeGrafter"/>
</dbReference>
<geneLocation type="plasmid" evidence="4 5">
    <name>pILYOP01</name>
</geneLocation>
<evidence type="ECO:0000313" key="4">
    <source>
        <dbReference type="EMBL" id="ADO84238.1"/>
    </source>
</evidence>
<dbReference type="GO" id="GO:0031419">
    <property type="term" value="F:cobalamin binding"/>
    <property type="evidence" value="ECO:0007669"/>
    <property type="project" value="InterPro"/>
</dbReference>
<dbReference type="PROSITE" id="PS51332">
    <property type="entry name" value="B12_BINDING"/>
    <property type="match status" value="1"/>
</dbReference>
<evidence type="ECO:0000256" key="1">
    <source>
        <dbReference type="ARBA" id="ARBA00022723"/>
    </source>
</evidence>
<dbReference type="KEGG" id="ipo:Ilyop_2479"/>
<organism evidence="4 5">
    <name type="scientific">Ilyobacter polytropus (strain ATCC 51220 / DSM 2926 / LMG 16218 / CuHBu1)</name>
    <dbReference type="NCBI Taxonomy" id="572544"/>
    <lineage>
        <taxon>Bacteria</taxon>
        <taxon>Fusobacteriati</taxon>
        <taxon>Fusobacteriota</taxon>
        <taxon>Fusobacteriia</taxon>
        <taxon>Fusobacteriales</taxon>
        <taxon>Fusobacteriaceae</taxon>
        <taxon>Ilyobacter</taxon>
    </lineage>
</organism>
<dbReference type="AlphaFoldDB" id="E3HDQ2"/>
<dbReference type="Pfam" id="PF02310">
    <property type="entry name" value="B12-binding"/>
    <property type="match status" value="1"/>
</dbReference>
<dbReference type="InterPro" id="IPR036724">
    <property type="entry name" value="Cobalamin-bd_sf"/>
</dbReference>
<evidence type="ECO:0000256" key="2">
    <source>
        <dbReference type="ARBA" id="ARBA00023285"/>
    </source>
</evidence>
<dbReference type="GO" id="GO:0050667">
    <property type="term" value="P:homocysteine metabolic process"/>
    <property type="evidence" value="ECO:0007669"/>
    <property type="project" value="TreeGrafter"/>
</dbReference>
<gene>
    <name evidence="4" type="ordered locus">Ilyop_2479</name>
</gene>
<dbReference type="GO" id="GO:0046872">
    <property type="term" value="F:metal ion binding"/>
    <property type="evidence" value="ECO:0007669"/>
    <property type="project" value="UniProtKB-KW"/>
</dbReference>
<dbReference type="InterPro" id="IPR003759">
    <property type="entry name" value="Cbl-bd_cap"/>
</dbReference>
<keyword evidence="4" id="KW-0614">Plasmid</keyword>
<dbReference type="Gene3D" id="3.40.50.280">
    <property type="entry name" value="Cobalamin-binding domain"/>
    <property type="match status" value="1"/>
</dbReference>
<dbReference type="PANTHER" id="PTHR45833:SF1">
    <property type="entry name" value="METHIONINE SYNTHASE"/>
    <property type="match status" value="1"/>
</dbReference>
<reference evidence="4 5" key="1">
    <citation type="journal article" date="2010" name="Stand. Genomic Sci.">
        <title>Complete genome sequence of Ilyobacter polytropus type strain (CuHbu1).</title>
        <authorList>
            <person name="Sikorski J."/>
            <person name="Chertkov O."/>
            <person name="Lapidus A."/>
            <person name="Nolan M."/>
            <person name="Lucas S."/>
            <person name="Del Rio T.G."/>
            <person name="Tice H."/>
            <person name="Cheng J.F."/>
            <person name="Tapia R."/>
            <person name="Han C."/>
            <person name="Goodwin L."/>
            <person name="Pitluck S."/>
            <person name="Liolios K."/>
            <person name="Ivanova N."/>
            <person name="Mavromatis K."/>
            <person name="Mikhailova N."/>
            <person name="Pati A."/>
            <person name="Chen A."/>
            <person name="Palaniappan K."/>
            <person name="Land M."/>
            <person name="Hauser L."/>
            <person name="Chang Y.J."/>
            <person name="Jeffries C.D."/>
            <person name="Brambilla E."/>
            <person name="Yasawong M."/>
            <person name="Rohde M."/>
            <person name="Pukall R."/>
            <person name="Spring S."/>
            <person name="Goker M."/>
            <person name="Woyke T."/>
            <person name="Bristow J."/>
            <person name="Eisen J.A."/>
            <person name="Markowitz V."/>
            <person name="Hugenholtz P."/>
            <person name="Kyrpides N.C."/>
            <person name="Klenk H.P."/>
        </authorList>
    </citation>
    <scope>NUCLEOTIDE SEQUENCE [LARGE SCALE GENOMIC DNA]</scope>
    <source>
        <strain evidence="5">ATCC 51220 / DSM 2926 / LMG 16218 / CuHBu1</strain>
        <plasmid evidence="5">pILYOP01</plasmid>
    </source>
</reference>
<accession>E3HDQ2</accession>
<sequence>MKNPYSVPKGEAVSYASAIEYEKYIPEMTESVNFIMRNINSSENLIGDNPLSVMYENHIHHSKFMANIFKLNDYELLNNTLKWVLNSYISRGFKSEYFQKELDAWIKVINDTIDPNYSSDIIKIYQWMKSVVKFIEEDNKNIVDEIPFPFDSQWENIKNKFFNLLIKGDSTEALQFSKSIVHDRKSLENFYTKVITYSMYEIGLLWEKGQISVAQEHLATSIVMRIMSYLYMNFILIQANKGKAIITSSANELHEVGARIIADILELDGWNILYLGANTPNEELIKLIREEKPDFLGISVTMAFNLDNVKNLISNIRSQSDFNDLKILVGGYAFTFGGDSHKKIGADKISTSISETLETSRLWWRDKNESKYK</sequence>
<dbReference type="GO" id="GO:0008705">
    <property type="term" value="F:methionine synthase activity"/>
    <property type="evidence" value="ECO:0007669"/>
    <property type="project" value="TreeGrafter"/>
</dbReference>
<dbReference type="GO" id="GO:0005829">
    <property type="term" value="C:cytosol"/>
    <property type="evidence" value="ECO:0007669"/>
    <property type="project" value="TreeGrafter"/>
</dbReference>
<keyword evidence="5" id="KW-1185">Reference proteome</keyword>
<dbReference type="EMBL" id="CP002282">
    <property type="protein sequence ID" value="ADO84238.1"/>
    <property type="molecule type" value="Genomic_DNA"/>
</dbReference>
<dbReference type="InterPro" id="IPR006158">
    <property type="entry name" value="Cobalamin-bd"/>
</dbReference>
<evidence type="ECO:0000313" key="5">
    <source>
        <dbReference type="Proteomes" id="UP000006875"/>
    </source>
</evidence>
<dbReference type="InterPro" id="IPR050554">
    <property type="entry name" value="Met_Synthase/Corrinoid"/>
</dbReference>
<protein>
    <submittedName>
        <fullName evidence="4">Cobalamin B12-binding domain protein</fullName>
    </submittedName>
</protein>
<dbReference type="InterPro" id="IPR036594">
    <property type="entry name" value="Meth_synthase_dom"/>
</dbReference>